<gene>
    <name evidence="2" type="ORF">EQG61_03050</name>
</gene>
<accession>A0A4V1N317</accession>
<dbReference type="OrthoDB" id="1014491at2"/>
<sequence>MKTKTLCLLLLSISCWSQSPIQCDRPDQTETPYTVPKGRIQSENGFSIKQDVDHRNYSIPSSLWKYGLTERLELRLIAEWNVENYGSETLLGIQPIQIGAKVNFCTEKNSRPRISLIAHVALPDCASPDFKGHFYAPNFRFTLQHSLTDRLSLGYNFGAHWHPVDGKRTGLYTATLGYSLSEKWGCYGEIFGFAPQNETANHSIDGGFTYLISPDFMLDLSAGKRIAGETAKFYTAFGISFRI</sequence>
<evidence type="ECO:0000256" key="1">
    <source>
        <dbReference type="SAM" id="SignalP"/>
    </source>
</evidence>
<dbReference type="InterPro" id="IPR025737">
    <property type="entry name" value="FApF"/>
</dbReference>
<comment type="caution">
    <text evidence="2">The sequence shown here is derived from an EMBL/GenBank/DDBJ whole genome shotgun (WGS) entry which is preliminary data.</text>
</comment>
<protein>
    <submittedName>
        <fullName evidence="2">Transporter</fullName>
    </submittedName>
</protein>
<dbReference type="AlphaFoldDB" id="A0A4V1N317"/>
<evidence type="ECO:0000313" key="3">
    <source>
        <dbReference type="Proteomes" id="UP000289857"/>
    </source>
</evidence>
<dbReference type="Pfam" id="PF13557">
    <property type="entry name" value="Phenol_MetA_deg"/>
    <property type="match status" value="1"/>
</dbReference>
<evidence type="ECO:0000313" key="2">
    <source>
        <dbReference type="EMBL" id="RXR24440.1"/>
    </source>
</evidence>
<name>A0A4V1N317_9FLAO</name>
<reference evidence="3" key="1">
    <citation type="submission" date="2019-01" db="EMBL/GenBank/DDBJ databases">
        <title>Cytophagaceae bacterium strain CAR-16.</title>
        <authorList>
            <person name="Chen W.-M."/>
        </authorList>
    </citation>
    <scope>NUCLEOTIDE SEQUENCE [LARGE SCALE GENOMIC DNA]</scope>
    <source>
        <strain evidence="3">WWJ-16</strain>
    </source>
</reference>
<dbReference type="EMBL" id="SBKN01000001">
    <property type="protein sequence ID" value="RXR24440.1"/>
    <property type="molecule type" value="Genomic_DNA"/>
</dbReference>
<dbReference type="PROSITE" id="PS51257">
    <property type="entry name" value="PROKAR_LIPOPROTEIN"/>
    <property type="match status" value="1"/>
</dbReference>
<dbReference type="Proteomes" id="UP000289857">
    <property type="component" value="Unassembled WGS sequence"/>
</dbReference>
<keyword evidence="3" id="KW-1185">Reference proteome</keyword>
<feature type="chain" id="PRO_5020356750" evidence="1">
    <location>
        <begin position="18"/>
        <end position="243"/>
    </location>
</feature>
<proteinExistence type="predicted"/>
<keyword evidence="1" id="KW-0732">Signal</keyword>
<dbReference type="RefSeq" id="WP_129460416.1">
    <property type="nucleotide sequence ID" value="NZ_SBKN01000001.1"/>
</dbReference>
<feature type="signal peptide" evidence="1">
    <location>
        <begin position="1"/>
        <end position="17"/>
    </location>
</feature>
<organism evidence="2 3">
    <name type="scientific">Flavobacterium stagni</name>
    <dbReference type="NCBI Taxonomy" id="2506421"/>
    <lineage>
        <taxon>Bacteria</taxon>
        <taxon>Pseudomonadati</taxon>
        <taxon>Bacteroidota</taxon>
        <taxon>Flavobacteriia</taxon>
        <taxon>Flavobacteriales</taxon>
        <taxon>Flavobacteriaceae</taxon>
        <taxon>Flavobacterium</taxon>
    </lineage>
</organism>